<accession>A0ABD0JC37</accession>
<evidence type="ECO:0000313" key="2">
    <source>
        <dbReference type="EMBL" id="KAK7469577.1"/>
    </source>
</evidence>
<evidence type="ECO:0000313" key="3">
    <source>
        <dbReference type="Proteomes" id="UP001519460"/>
    </source>
</evidence>
<dbReference type="Proteomes" id="UP001519460">
    <property type="component" value="Unassembled WGS sequence"/>
</dbReference>
<gene>
    <name evidence="2" type="ORF">BaRGS_00036425</name>
</gene>
<keyword evidence="3" id="KW-1185">Reference proteome</keyword>
<feature type="non-terminal residue" evidence="2">
    <location>
        <position position="1"/>
    </location>
</feature>
<dbReference type="EMBL" id="JACVVK020000512">
    <property type="protein sequence ID" value="KAK7469577.1"/>
    <property type="molecule type" value="Genomic_DNA"/>
</dbReference>
<dbReference type="AlphaFoldDB" id="A0ABD0JC37"/>
<feature type="non-terminal residue" evidence="2">
    <location>
        <position position="113"/>
    </location>
</feature>
<evidence type="ECO:0000256" key="1">
    <source>
        <dbReference type="SAM" id="MobiDB-lite"/>
    </source>
</evidence>
<feature type="region of interest" description="Disordered" evidence="1">
    <location>
        <begin position="60"/>
        <end position="82"/>
    </location>
</feature>
<sequence length="113" mass="13299">SEQREGESAWRAGRQVVLWRRRAVAGYVRVDGVPVRNGLWHRIYWRASIDRLWVLCQRKDSSERPWSRLDSSPAAGGREASGRREQVVMALVQLPERRLKVLMLRKWTTSFRI</sequence>
<proteinExistence type="predicted"/>
<reference evidence="2 3" key="1">
    <citation type="journal article" date="2023" name="Sci. Data">
        <title>Genome assembly of the Korean intertidal mud-creeper Batillaria attramentaria.</title>
        <authorList>
            <person name="Patra A.K."/>
            <person name="Ho P.T."/>
            <person name="Jun S."/>
            <person name="Lee S.J."/>
            <person name="Kim Y."/>
            <person name="Won Y.J."/>
        </authorList>
    </citation>
    <scope>NUCLEOTIDE SEQUENCE [LARGE SCALE GENOMIC DNA]</scope>
    <source>
        <strain evidence="2">Wonlab-2016</strain>
    </source>
</reference>
<comment type="caution">
    <text evidence="2">The sequence shown here is derived from an EMBL/GenBank/DDBJ whole genome shotgun (WGS) entry which is preliminary data.</text>
</comment>
<organism evidence="2 3">
    <name type="scientific">Batillaria attramentaria</name>
    <dbReference type="NCBI Taxonomy" id="370345"/>
    <lineage>
        <taxon>Eukaryota</taxon>
        <taxon>Metazoa</taxon>
        <taxon>Spiralia</taxon>
        <taxon>Lophotrochozoa</taxon>
        <taxon>Mollusca</taxon>
        <taxon>Gastropoda</taxon>
        <taxon>Caenogastropoda</taxon>
        <taxon>Sorbeoconcha</taxon>
        <taxon>Cerithioidea</taxon>
        <taxon>Batillariidae</taxon>
        <taxon>Batillaria</taxon>
    </lineage>
</organism>
<name>A0ABD0JC37_9CAEN</name>
<protein>
    <submittedName>
        <fullName evidence="2">Uncharacterized protein</fullName>
    </submittedName>
</protein>